<reference evidence="9" key="1">
    <citation type="submission" date="2024-07" db="EMBL/GenBank/DDBJ databases">
        <title>Genome Analysis of a Potential Novel Vibrio Species Secreting pH- and Thermo-stable Alginate Lyase and its Application in Producing Alginate Oligosaccharides.</title>
        <authorList>
            <person name="Huang H."/>
            <person name="Bao K."/>
        </authorList>
    </citation>
    <scope>NUCLEOTIDE SEQUENCE</scope>
    <source>
        <strain evidence="9">HB236076</strain>
        <plasmid evidence="9">p-HB236076</plasmid>
    </source>
</reference>
<dbReference type="PRINTS" id="PR00147">
    <property type="entry name" value="DNAPHOTLYASE"/>
</dbReference>
<organism evidence="9">
    <name type="scientific">Vibrio sp. HB236076</name>
    <dbReference type="NCBI Taxonomy" id="3232307"/>
    <lineage>
        <taxon>Bacteria</taxon>
        <taxon>Pseudomonadati</taxon>
        <taxon>Pseudomonadota</taxon>
        <taxon>Gammaproteobacteria</taxon>
        <taxon>Vibrionales</taxon>
        <taxon>Vibrionaceae</taxon>
        <taxon>Vibrio</taxon>
    </lineage>
</organism>
<dbReference type="PANTHER" id="PTHR11455:SF9">
    <property type="entry name" value="CRYPTOCHROME CIRCADIAN CLOCK 5 ISOFORM X1"/>
    <property type="match status" value="1"/>
</dbReference>
<feature type="binding site" evidence="6">
    <location>
        <position position="213"/>
    </location>
    <ligand>
        <name>FAD</name>
        <dbReference type="ChEBI" id="CHEBI:57692"/>
    </ligand>
</feature>
<sequence>MVNVVWFKRDLRLSDHAPLAQALSGTKPVLLIYIFEPELLNDAHYHTRHWRFVWQSIQDINQQLNLHGGQLIPLFGHAVDVFRALHQYFAIDTIYSYQEVGLKLTYQRDRSLQQWCKEHEVSWQESPYTLVKRGRKHRTQWQQDWQRYIHGQLENINWQAQMPPWAEWDKALESLRMIAPQSWQARQRGFQTGGQSMALNTLNDFLNRRMQGYRQSISKPALARHHCSRLSPYLAWGNISLRQVYQALNRSSSPWPQAARSFAKRLHWHSHFIQKFESEHRIESECFNPNYERYPYRSSQECHSDLLAWQQGQTGVPLVDACMRCLHATGYINFRMRAMLVSFLCHHLNIDWRLGAKHLASMFTDFEPGIHYAQIQMQAGVTGIHTIRVYNPYKQAHEHDPEGHFIATWVPELAELPVELRWRPSDITPMEASMFDFQLGQNYPFAIIDVERQAAKATERLWQWKKKRSTIKHTKALLKTHVVNSD</sequence>
<dbReference type="KEGG" id="vih:AB0763_14900"/>
<comment type="similarity">
    <text evidence="7">Belongs to the DNA photolyase family.</text>
</comment>
<keyword evidence="9" id="KW-0614">Plasmid</keyword>
<geneLocation type="plasmid" evidence="9">
    <name>p-HB236076</name>
</geneLocation>
<dbReference type="GO" id="GO:0006950">
    <property type="term" value="P:response to stress"/>
    <property type="evidence" value="ECO:0007669"/>
    <property type="project" value="UniProtKB-ARBA"/>
</dbReference>
<dbReference type="InterPro" id="IPR014729">
    <property type="entry name" value="Rossmann-like_a/b/a_fold"/>
</dbReference>
<name>A0AB39HI56_9VIBR</name>
<dbReference type="RefSeq" id="WP_306099231.1">
    <property type="nucleotide sequence ID" value="NZ_CP162602.1"/>
</dbReference>
<dbReference type="EMBL" id="CP162602">
    <property type="protein sequence ID" value="XDK27052.1"/>
    <property type="molecule type" value="Genomic_DNA"/>
</dbReference>
<dbReference type="GO" id="GO:0003677">
    <property type="term" value="F:DNA binding"/>
    <property type="evidence" value="ECO:0007669"/>
    <property type="project" value="TreeGrafter"/>
</dbReference>
<dbReference type="InterPro" id="IPR036134">
    <property type="entry name" value="Crypto/Photolyase_FAD-like_sf"/>
</dbReference>
<dbReference type="PROSITE" id="PS51645">
    <property type="entry name" value="PHR_CRY_ALPHA_BETA"/>
    <property type="match status" value="1"/>
</dbReference>
<gene>
    <name evidence="9" type="ORF">AB0763_14900</name>
</gene>
<dbReference type="SUPFAM" id="SSF52425">
    <property type="entry name" value="Cryptochrome/photolyase, N-terminal domain"/>
    <property type="match status" value="1"/>
</dbReference>
<dbReference type="AlphaFoldDB" id="A0AB39HI56"/>
<evidence type="ECO:0000256" key="5">
    <source>
        <dbReference type="ARBA" id="ARBA00022991"/>
    </source>
</evidence>
<dbReference type="GO" id="GO:0006139">
    <property type="term" value="P:nucleobase-containing compound metabolic process"/>
    <property type="evidence" value="ECO:0007669"/>
    <property type="project" value="UniProtKB-ARBA"/>
</dbReference>
<evidence type="ECO:0000259" key="8">
    <source>
        <dbReference type="PROSITE" id="PS51645"/>
    </source>
</evidence>
<evidence type="ECO:0000256" key="1">
    <source>
        <dbReference type="ARBA" id="ARBA00001932"/>
    </source>
</evidence>
<dbReference type="InterPro" id="IPR018394">
    <property type="entry name" value="DNA_photolyase_1_CS_C"/>
</dbReference>
<dbReference type="PROSITE" id="PS00394">
    <property type="entry name" value="DNA_PHOTOLYASES_1_1"/>
    <property type="match status" value="1"/>
</dbReference>
<dbReference type="InterPro" id="IPR002081">
    <property type="entry name" value="Cryptochrome/DNA_photolyase_1"/>
</dbReference>
<evidence type="ECO:0000256" key="3">
    <source>
        <dbReference type="ARBA" id="ARBA00022630"/>
    </source>
</evidence>
<accession>A0AB39HI56</accession>
<keyword evidence="3 6" id="KW-0285">Flavoprotein</keyword>
<evidence type="ECO:0000256" key="7">
    <source>
        <dbReference type="RuleBase" id="RU004182"/>
    </source>
</evidence>
<comment type="similarity">
    <text evidence="2">Belongs to the DNA photolyase class-1 family.</text>
</comment>
<dbReference type="PANTHER" id="PTHR11455">
    <property type="entry name" value="CRYPTOCHROME"/>
    <property type="match status" value="1"/>
</dbReference>
<evidence type="ECO:0000256" key="4">
    <source>
        <dbReference type="ARBA" id="ARBA00022827"/>
    </source>
</evidence>
<dbReference type="InterPro" id="IPR036155">
    <property type="entry name" value="Crypto/Photolyase_N_sf"/>
</dbReference>
<dbReference type="GO" id="GO:0009416">
    <property type="term" value="P:response to light stimulus"/>
    <property type="evidence" value="ECO:0007669"/>
    <property type="project" value="TreeGrafter"/>
</dbReference>
<comment type="cofactor">
    <cofactor evidence="1">
        <name>(6R)-5,10-methylene-5,6,7,8-tetrahydrofolate</name>
        <dbReference type="ChEBI" id="CHEBI:15636"/>
    </cofactor>
</comment>
<proteinExistence type="inferred from homology"/>
<keyword evidence="4 6" id="KW-0274">FAD</keyword>
<dbReference type="Gene3D" id="3.40.50.620">
    <property type="entry name" value="HUPs"/>
    <property type="match status" value="1"/>
</dbReference>
<dbReference type="GO" id="GO:0003904">
    <property type="term" value="F:deoxyribodipyrimidine photo-lyase activity"/>
    <property type="evidence" value="ECO:0007669"/>
    <property type="project" value="TreeGrafter"/>
</dbReference>
<dbReference type="Gene3D" id="1.25.40.80">
    <property type="match status" value="1"/>
</dbReference>
<evidence type="ECO:0000313" key="9">
    <source>
        <dbReference type="EMBL" id="XDK27052.1"/>
    </source>
</evidence>
<feature type="domain" description="Photolyase/cryptochrome alpha/beta" evidence="8">
    <location>
        <begin position="1"/>
        <end position="131"/>
    </location>
</feature>
<dbReference type="InterPro" id="IPR005101">
    <property type="entry name" value="Cryptochr/Photolyase_FAD-bd"/>
</dbReference>
<protein>
    <submittedName>
        <fullName evidence="9">FAD-binding domain-containing protein</fullName>
    </submittedName>
</protein>
<feature type="binding site" evidence="6">
    <location>
        <position position="262"/>
    </location>
    <ligand>
        <name>FAD</name>
        <dbReference type="ChEBI" id="CHEBI:57692"/>
    </ligand>
</feature>
<keyword evidence="5 7" id="KW-0157">Chromophore</keyword>
<dbReference type="GO" id="GO:0071949">
    <property type="term" value="F:FAD binding"/>
    <property type="evidence" value="ECO:0007669"/>
    <property type="project" value="TreeGrafter"/>
</dbReference>
<dbReference type="Pfam" id="PF00875">
    <property type="entry name" value="DNA_photolyase"/>
    <property type="match status" value="1"/>
</dbReference>
<dbReference type="InterPro" id="IPR006050">
    <property type="entry name" value="DNA_photolyase_N"/>
</dbReference>
<dbReference type="SUPFAM" id="SSF48173">
    <property type="entry name" value="Cryptochrome/photolyase FAD-binding domain"/>
    <property type="match status" value="1"/>
</dbReference>
<comment type="cofactor">
    <cofactor evidence="6">
        <name>FAD</name>
        <dbReference type="ChEBI" id="CHEBI:57692"/>
    </cofactor>
    <text evidence="6">Binds 1 FAD per subunit.</text>
</comment>
<evidence type="ECO:0000256" key="2">
    <source>
        <dbReference type="ARBA" id="ARBA00005862"/>
    </source>
</evidence>
<dbReference type="Gene3D" id="1.10.579.10">
    <property type="entry name" value="DNA Cyclobutane Dipyrimidine Photolyase, subunit A, domain 3"/>
    <property type="match status" value="1"/>
</dbReference>
<dbReference type="Pfam" id="PF03441">
    <property type="entry name" value="FAD_binding_7"/>
    <property type="match status" value="1"/>
</dbReference>
<evidence type="ECO:0000256" key="6">
    <source>
        <dbReference type="PIRSR" id="PIRSR602081-1"/>
    </source>
</evidence>